<gene>
    <name evidence="2" type="ORF">Adt_03738</name>
</gene>
<evidence type="ECO:0000313" key="3">
    <source>
        <dbReference type="Proteomes" id="UP001604336"/>
    </source>
</evidence>
<feature type="region of interest" description="Disordered" evidence="1">
    <location>
        <begin position="1"/>
        <end position="27"/>
    </location>
</feature>
<name>A0ABD1VZB8_9LAMI</name>
<feature type="compositionally biased region" description="Basic and acidic residues" evidence="1">
    <location>
        <begin position="17"/>
        <end position="27"/>
    </location>
</feature>
<dbReference type="Proteomes" id="UP001604336">
    <property type="component" value="Unassembled WGS sequence"/>
</dbReference>
<dbReference type="AlphaFoldDB" id="A0ABD1VZB8"/>
<dbReference type="EMBL" id="JBFOLK010000001">
    <property type="protein sequence ID" value="KAL2542760.1"/>
    <property type="molecule type" value="Genomic_DNA"/>
</dbReference>
<accession>A0ABD1VZB8</accession>
<reference evidence="3" key="1">
    <citation type="submission" date="2024-07" db="EMBL/GenBank/DDBJ databases">
        <title>Two chromosome-level genome assemblies of Korean endemic species Abeliophyllum distichum and Forsythia ovata (Oleaceae).</title>
        <authorList>
            <person name="Jang H."/>
        </authorList>
    </citation>
    <scope>NUCLEOTIDE SEQUENCE [LARGE SCALE GENOMIC DNA]</scope>
</reference>
<protein>
    <submittedName>
        <fullName evidence="2">Uncharacterized protein</fullName>
    </submittedName>
</protein>
<evidence type="ECO:0000256" key="1">
    <source>
        <dbReference type="SAM" id="MobiDB-lite"/>
    </source>
</evidence>
<comment type="caution">
    <text evidence="2">The sequence shown here is derived from an EMBL/GenBank/DDBJ whole genome shotgun (WGS) entry which is preliminary data.</text>
</comment>
<evidence type="ECO:0000313" key="2">
    <source>
        <dbReference type="EMBL" id="KAL2542760.1"/>
    </source>
</evidence>
<sequence length="105" mass="11956">MTHEKKVKGTSASHTTEVVDNKKSNKQHLDALDEQSTRLCNAVQTFEKNVKTVEADIHKLNIQLDESRMMCVSMTDVVAILPDLQEEIKVMRLQLCIFYHVVDNG</sequence>
<keyword evidence="3" id="KW-1185">Reference proteome</keyword>
<organism evidence="2 3">
    <name type="scientific">Abeliophyllum distichum</name>
    <dbReference type="NCBI Taxonomy" id="126358"/>
    <lineage>
        <taxon>Eukaryota</taxon>
        <taxon>Viridiplantae</taxon>
        <taxon>Streptophyta</taxon>
        <taxon>Embryophyta</taxon>
        <taxon>Tracheophyta</taxon>
        <taxon>Spermatophyta</taxon>
        <taxon>Magnoliopsida</taxon>
        <taxon>eudicotyledons</taxon>
        <taxon>Gunneridae</taxon>
        <taxon>Pentapetalae</taxon>
        <taxon>asterids</taxon>
        <taxon>lamiids</taxon>
        <taxon>Lamiales</taxon>
        <taxon>Oleaceae</taxon>
        <taxon>Forsythieae</taxon>
        <taxon>Abeliophyllum</taxon>
    </lineage>
</organism>
<proteinExistence type="predicted"/>